<feature type="compositionally biased region" description="Polar residues" evidence="2">
    <location>
        <begin position="20"/>
        <end position="31"/>
    </location>
</feature>
<dbReference type="GO" id="GO:0008356">
    <property type="term" value="P:asymmetric cell division"/>
    <property type="evidence" value="ECO:0007669"/>
    <property type="project" value="InterPro"/>
</dbReference>
<gene>
    <name evidence="3" type="ORF">M6B38_284465</name>
</gene>
<name>A0AAX6I167_IRIPA</name>
<keyword evidence="1" id="KW-0175">Coiled coil</keyword>
<evidence type="ECO:0000256" key="2">
    <source>
        <dbReference type="SAM" id="MobiDB-lite"/>
    </source>
</evidence>
<evidence type="ECO:0000313" key="4">
    <source>
        <dbReference type="Proteomes" id="UP001140949"/>
    </source>
</evidence>
<feature type="region of interest" description="Disordered" evidence="2">
    <location>
        <begin position="273"/>
        <end position="300"/>
    </location>
</feature>
<reference evidence="3" key="1">
    <citation type="journal article" date="2023" name="GigaByte">
        <title>Genome assembly of the bearded iris, Iris pallida Lam.</title>
        <authorList>
            <person name="Bruccoleri R.E."/>
            <person name="Oakeley E.J."/>
            <person name="Faust A.M.E."/>
            <person name="Altorfer M."/>
            <person name="Dessus-Babus S."/>
            <person name="Burckhardt D."/>
            <person name="Oertli M."/>
            <person name="Naumann U."/>
            <person name="Petersen F."/>
            <person name="Wong J."/>
        </authorList>
    </citation>
    <scope>NUCLEOTIDE SEQUENCE</scope>
    <source>
        <strain evidence="3">GSM-AAB239-AS_SAM_17_03QT</strain>
    </source>
</reference>
<dbReference type="AlphaFoldDB" id="A0AAX6I167"/>
<dbReference type="Proteomes" id="UP001140949">
    <property type="component" value="Unassembled WGS sequence"/>
</dbReference>
<dbReference type="PANTHER" id="PTHR33476">
    <property type="entry name" value="EMB|CAB62613.1"/>
    <property type="match status" value="1"/>
</dbReference>
<feature type="coiled-coil region" evidence="1">
    <location>
        <begin position="391"/>
        <end position="425"/>
    </location>
</feature>
<keyword evidence="4" id="KW-1185">Reference proteome</keyword>
<evidence type="ECO:0000256" key="1">
    <source>
        <dbReference type="SAM" id="Coils"/>
    </source>
</evidence>
<feature type="coiled-coil region" evidence="1">
    <location>
        <begin position="219"/>
        <end position="246"/>
    </location>
</feature>
<protein>
    <submittedName>
        <fullName evidence="3">Uncharacterized protein</fullName>
    </submittedName>
</protein>
<proteinExistence type="predicted"/>
<evidence type="ECO:0000313" key="3">
    <source>
        <dbReference type="EMBL" id="KAJ6847026.1"/>
    </source>
</evidence>
<feature type="region of interest" description="Disordered" evidence="2">
    <location>
        <begin position="20"/>
        <end position="43"/>
    </location>
</feature>
<dbReference type="EMBL" id="JANAVB010005597">
    <property type="protein sequence ID" value="KAJ6847026.1"/>
    <property type="molecule type" value="Genomic_DNA"/>
</dbReference>
<feature type="compositionally biased region" description="Basic and acidic residues" evidence="2">
    <location>
        <begin position="281"/>
        <end position="294"/>
    </location>
</feature>
<comment type="caution">
    <text evidence="3">The sequence shown here is derived from an EMBL/GenBank/DDBJ whole genome shotgun (WGS) entry which is preliminary data.</text>
</comment>
<accession>A0AAX6I167</accession>
<sequence length="570" mass="63615">MDNCPLRGLIWRRKPKDSFFNGNNEGASTSGIHGEGEEEEEEDEYVRDNSSLLSLQPWVFRKESFGGDTNQASLRNRRLGRFPVKPLGYSEHVGLETFSLSSSPPNSPVARPASVRPFSVTDGERIISRSWFGSVSWKEDGDGVGLGLEGCVIGVPPLPKSRRSKRKSGDGEHGRLGDCRLQSCYSFSHSKGSVDGVLLFCLGVGIGVITIILLNKAELEKLNKLLKHTENVVQDLQEELEMKDSLSVKDLTCGTNQNLQHFDAKESINLWGNQKPASHSTADEKEHGHLDFNKAGDNSDEPLSKIEAELEVELQRLEENINFSDRGQRISDLSELDPDIICDVVHGELQVRDLTNEMLESLAASASDSGTASTNQTNNANYSVSPKELSIRLHEVIQTRLEQRIEELERELEERQKRLPFLEGDRASSPMTFSNSEMEFSSNQESPAITQQDQFCSNVSGDALNGYEEAYEEFMLMAAIEKPPSSVNKGAAACVEEGYKSNSSSISLAWENMLWIRESDDTLKKDEHDIENDNFDDEEGKLLIQQILERKRQGSPVVINAHKLFLSFDE</sequence>
<reference evidence="3" key="2">
    <citation type="submission" date="2023-04" db="EMBL/GenBank/DDBJ databases">
        <authorList>
            <person name="Bruccoleri R.E."/>
            <person name="Oakeley E.J."/>
            <person name="Faust A.-M."/>
            <person name="Dessus-Babus S."/>
            <person name="Altorfer M."/>
            <person name="Burckhardt D."/>
            <person name="Oertli M."/>
            <person name="Naumann U."/>
            <person name="Petersen F."/>
            <person name="Wong J."/>
        </authorList>
    </citation>
    <scope>NUCLEOTIDE SEQUENCE</scope>
    <source>
        <strain evidence="3">GSM-AAB239-AS_SAM_17_03QT</strain>
        <tissue evidence="3">Leaf</tissue>
    </source>
</reference>
<dbReference type="InterPro" id="IPR040348">
    <property type="entry name" value="POLAR-like"/>
</dbReference>
<organism evidence="3 4">
    <name type="scientific">Iris pallida</name>
    <name type="common">Sweet iris</name>
    <dbReference type="NCBI Taxonomy" id="29817"/>
    <lineage>
        <taxon>Eukaryota</taxon>
        <taxon>Viridiplantae</taxon>
        <taxon>Streptophyta</taxon>
        <taxon>Embryophyta</taxon>
        <taxon>Tracheophyta</taxon>
        <taxon>Spermatophyta</taxon>
        <taxon>Magnoliopsida</taxon>
        <taxon>Liliopsida</taxon>
        <taxon>Asparagales</taxon>
        <taxon>Iridaceae</taxon>
        <taxon>Iridoideae</taxon>
        <taxon>Irideae</taxon>
        <taxon>Iris</taxon>
    </lineage>
</organism>
<dbReference type="PANTHER" id="PTHR33476:SF7">
    <property type="entry name" value="EMB|CAB62613.1"/>
    <property type="match status" value="1"/>
</dbReference>